<feature type="domain" description="RNA polymerase sigma-70" evidence="7">
    <location>
        <begin position="110"/>
        <end position="123"/>
    </location>
</feature>
<evidence type="ECO:0000259" key="7">
    <source>
        <dbReference type="PROSITE" id="PS00715"/>
    </source>
</evidence>
<evidence type="ECO:0000256" key="2">
    <source>
        <dbReference type="ARBA" id="ARBA00023082"/>
    </source>
</evidence>
<dbReference type="GO" id="GO:0006352">
    <property type="term" value="P:DNA-templated transcription initiation"/>
    <property type="evidence" value="ECO:0007669"/>
    <property type="project" value="InterPro"/>
</dbReference>
<comment type="similarity">
    <text evidence="5">Belongs to the sigma-70 factor family.</text>
</comment>
<keyword evidence="9" id="KW-0966">Cell projection</keyword>
<comment type="function">
    <text evidence="5">Sigma factors are initiation factors that promote the attachment of RNA polymerase to specific initiation sites and are then released.</text>
</comment>
<keyword evidence="4 5" id="KW-0804">Transcription</keyword>
<dbReference type="NCBIfam" id="TIGR02937">
    <property type="entry name" value="sigma70-ECF"/>
    <property type="match status" value="1"/>
</dbReference>
<evidence type="ECO:0000256" key="6">
    <source>
        <dbReference type="SAM" id="MobiDB-lite"/>
    </source>
</evidence>
<dbReference type="Pfam" id="PF04545">
    <property type="entry name" value="Sigma70_r4"/>
    <property type="match status" value="1"/>
</dbReference>
<dbReference type="Pfam" id="PF04542">
    <property type="entry name" value="Sigma70_r2"/>
    <property type="match status" value="1"/>
</dbReference>
<dbReference type="EMBL" id="JACHGY010000001">
    <property type="protein sequence ID" value="MBB6430761.1"/>
    <property type="molecule type" value="Genomic_DNA"/>
</dbReference>
<keyword evidence="3 5" id="KW-0238">DNA-binding</keyword>
<dbReference type="SUPFAM" id="SSF88946">
    <property type="entry name" value="Sigma2 domain of RNA polymerase sigma factors"/>
    <property type="match status" value="1"/>
</dbReference>
<dbReference type="PRINTS" id="PR00046">
    <property type="entry name" value="SIGMA70FCT"/>
</dbReference>
<dbReference type="RefSeq" id="WP_184678257.1">
    <property type="nucleotide sequence ID" value="NZ_JACHGY010000001.1"/>
</dbReference>
<feature type="region of interest" description="Disordered" evidence="6">
    <location>
        <begin position="1"/>
        <end position="41"/>
    </location>
</feature>
<dbReference type="SUPFAM" id="SSF88659">
    <property type="entry name" value="Sigma3 and sigma4 domains of RNA polymerase sigma factors"/>
    <property type="match status" value="2"/>
</dbReference>
<evidence type="ECO:0000256" key="3">
    <source>
        <dbReference type="ARBA" id="ARBA00023125"/>
    </source>
</evidence>
<dbReference type="PROSITE" id="PS00716">
    <property type="entry name" value="SIGMA70_2"/>
    <property type="match status" value="1"/>
</dbReference>
<comment type="caution">
    <text evidence="9">The sequence shown here is derived from an EMBL/GenBank/DDBJ whole genome shotgun (WGS) entry which is preliminary data.</text>
</comment>
<keyword evidence="1 5" id="KW-0805">Transcription regulation</keyword>
<accession>A0A7X0H9Q9</accession>
<reference evidence="9 10" key="1">
    <citation type="submission" date="2020-08" db="EMBL/GenBank/DDBJ databases">
        <title>Genomic Encyclopedia of Type Strains, Phase IV (KMG-IV): sequencing the most valuable type-strain genomes for metagenomic binning, comparative biology and taxonomic classification.</title>
        <authorList>
            <person name="Goeker M."/>
        </authorList>
    </citation>
    <scope>NUCLEOTIDE SEQUENCE [LARGE SCALE GENOMIC DNA]</scope>
    <source>
        <strain evidence="9 10">DSM 103725</strain>
    </source>
</reference>
<evidence type="ECO:0000256" key="4">
    <source>
        <dbReference type="ARBA" id="ARBA00023163"/>
    </source>
</evidence>
<keyword evidence="2 5" id="KW-0731">Sigma factor</keyword>
<keyword evidence="10" id="KW-1185">Reference proteome</keyword>
<dbReference type="GO" id="GO:0016987">
    <property type="term" value="F:sigma factor activity"/>
    <property type="evidence" value="ECO:0007669"/>
    <property type="project" value="UniProtKB-KW"/>
</dbReference>
<dbReference type="InterPro" id="IPR007627">
    <property type="entry name" value="RNA_pol_sigma70_r2"/>
</dbReference>
<evidence type="ECO:0000256" key="1">
    <source>
        <dbReference type="ARBA" id="ARBA00023015"/>
    </source>
</evidence>
<dbReference type="PANTHER" id="PTHR30385:SF7">
    <property type="entry name" value="RNA POLYMERASE SIGMA FACTOR FLIA"/>
    <property type="match status" value="1"/>
</dbReference>
<dbReference type="AlphaFoldDB" id="A0A7X0H9Q9"/>
<evidence type="ECO:0000259" key="8">
    <source>
        <dbReference type="PROSITE" id="PS00716"/>
    </source>
</evidence>
<sequence length="317" mass="35363">MTAVKARATKPKVKSKTSPKSKAKSATKTKPRAKAAVKEEEAVEAVPAKVSAAPVPEEHTKDEIEQAWENYHKDKSEASRDVLLEAHLPLIQRVVERISRRLPAEVDPGDLMQEGVFGLMHAIDRFDPERGVRFTTFATQSINSAVLDYLRSIDWAPRLARSRSRKLNTAKQTLTKELGREPDEEELFKQMDMSRKEFLLTVRDGSLTSTVSLAAGADAPDAEGGYTGLGQVLSDNTAACPVTESHRRNLKDLVTGKLSRAERLIVVLYYYEQMSMKEIGVTLDLSESRVSQMHSSIMARLKVQLADRMDDFHSPNE</sequence>
<evidence type="ECO:0000256" key="5">
    <source>
        <dbReference type="RuleBase" id="RU362124"/>
    </source>
</evidence>
<dbReference type="CDD" id="cd06171">
    <property type="entry name" value="Sigma70_r4"/>
    <property type="match status" value="1"/>
</dbReference>
<protein>
    <recommendedName>
        <fullName evidence="5">RNA polymerase sigma factor</fullName>
    </recommendedName>
</protein>
<keyword evidence="9" id="KW-0969">Cilium</keyword>
<dbReference type="NCBIfam" id="TIGR02479">
    <property type="entry name" value="FliA_WhiG"/>
    <property type="match status" value="1"/>
</dbReference>
<dbReference type="Gene3D" id="1.20.140.160">
    <property type="match status" value="1"/>
</dbReference>
<dbReference type="Gene3D" id="1.10.1740.10">
    <property type="match status" value="1"/>
</dbReference>
<evidence type="ECO:0000313" key="9">
    <source>
        <dbReference type="EMBL" id="MBB6430761.1"/>
    </source>
</evidence>
<name>A0A7X0H9Q9_9BACT</name>
<gene>
    <name evidence="9" type="ORF">HNQ40_002567</name>
</gene>
<evidence type="ECO:0000313" key="10">
    <source>
        <dbReference type="Proteomes" id="UP000541810"/>
    </source>
</evidence>
<dbReference type="Proteomes" id="UP000541810">
    <property type="component" value="Unassembled WGS sequence"/>
</dbReference>
<dbReference type="InterPro" id="IPR000943">
    <property type="entry name" value="RNA_pol_sigma70"/>
</dbReference>
<keyword evidence="9" id="KW-0282">Flagellum</keyword>
<feature type="compositionally biased region" description="Basic residues" evidence="6">
    <location>
        <begin position="7"/>
        <end position="35"/>
    </location>
</feature>
<dbReference type="InterPro" id="IPR013325">
    <property type="entry name" value="RNA_pol_sigma_r2"/>
</dbReference>
<dbReference type="InterPro" id="IPR014284">
    <property type="entry name" value="RNA_pol_sigma-70_dom"/>
</dbReference>
<dbReference type="InterPro" id="IPR007630">
    <property type="entry name" value="RNA_pol_sigma70_r4"/>
</dbReference>
<dbReference type="InterPro" id="IPR012845">
    <property type="entry name" value="RNA_pol_sigma_FliA_WhiG"/>
</dbReference>
<dbReference type="GO" id="GO:0003899">
    <property type="term" value="F:DNA-directed RNA polymerase activity"/>
    <property type="evidence" value="ECO:0007669"/>
    <property type="project" value="InterPro"/>
</dbReference>
<dbReference type="PANTHER" id="PTHR30385">
    <property type="entry name" value="SIGMA FACTOR F FLAGELLAR"/>
    <property type="match status" value="1"/>
</dbReference>
<organism evidence="9 10">
    <name type="scientific">Algisphaera agarilytica</name>
    <dbReference type="NCBI Taxonomy" id="1385975"/>
    <lineage>
        <taxon>Bacteria</taxon>
        <taxon>Pseudomonadati</taxon>
        <taxon>Planctomycetota</taxon>
        <taxon>Phycisphaerae</taxon>
        <taxon>Phycisphaerales</taxon>
        <taxon>Phycisphaeraceae</taxon>
        <taxon>Algisphaera</taxon>
    </lineage>
</organism>
<dbReference type="InterPro" id="IPR013324">
    <property type="entry name" value="RNA_pol_sigma_r3/r4-like"/>
</dbReference>
<feature type="domain" description="RNA polymerase sigma-70" evidence="8">
    <location>
        <begin position="275"/>
        <end position="301"/>
    </location>
</feature>
<dbReference type="PROSITE" id="PS00715">
    <property type="entry name" value="SIGMA70_1"/>
    <property type="match status" value="1"/>
</dbReference>
<proteinExistence type="inferred from homology"/>
<dbReference type="GO" id="GO:0003677">
    <property type="term" value="F:DNA binding"/>
    <property type="evidence" value="ECO:0007669"/>
    <property type="project" value="UniProtKB-KW"/>
</dbReference>